<feature type="region of interest" description="Disordered" evidence="1">
    <location>
        <begin position="247"/>
        <end position="266"/>
    </location>
</feature>
<keyword evidence="4" id="KW-1185">Reference proteome</keyword>
<dbReference type="Pfam" id="PF13472">
    <property type="entry name" value="Lipase_GDSL_2"/>
    <property type="match status" value="1"/>
</dbReference>
<dbReference type="EMBL" id="JACHMH010000001">
    <property type="protein sequence ID" value="MBB4675388.1"/>
    <property type="molecule type" value="Genomic_DNA"/>
</dbReference>
<evidence type="ECO:0000259" key="2">
    <source>
        <dbReference type="Pfam" id="PF13472"/>
    </source>
</evidence>
<dbReference type="Gene3D" id="3.40.50.1110">
    <property type="entry name" value="SGNH hydrolase"/>
    <property type="match status" value="1"/>
</dbReference>
<evidence type="ECO:0000256" key="1">
    <source>
        <dbReference type="SAM" id="MobiDB-lite"/>
    </source>
</evidence>
<accession>A0A7W7C6E8</accession>
<comment type="caution">
    <text evidence="3">The sequence shown here is derived from an EMBL/GenBank/DDBJ whole genome shotgun (WGS) entry which is preliminary data.</text>
</comment>
<organism evidence="3 4">
    <name type="scientific">Crossiella cryophila</name>
    <dbReference type="NCBI Taxonomy" id="43355"/>
    <lineage>
        <taxon>Bacteria</taxon>
        <taxon>Bacillati</taxon>
        <taxon>Actinomycetota</taxon>
        <taxon>Actinomycetes</taxon>
        <taxon>Pseudonocardiales</taxon>
        <taxon>Pseudonocardiaceae</taxon>
        <taxon>Crossiella</taxon>
    </lineage>
</organism>
<protein>
    <submittedName>
        <fullName evidence="3">Lysophospholipase L1-like esterase</fullName>
    </submittedName>
</protein>
<sequence>MHTPREGEAAPRLWGSYVALGDSFTEGMDDPWPDGSFRGWADRLAAHLARARPQLRYANLAIRGKLLGQIIDEQLPAAIDLSPDLVTFCAGGNDILRPSSDPDALAAQFEEATAELRATGADVVICTGFDTKEVPIMRRVRGKVATYNAHLRAIADKHNCHVVDLWSMAVLQDPRAWSEDRLHLSPEGHERVALRACVELGIPVTADWSEPWPEAPPADWLTLRRADLKWAKQHFVPWLGRRLTGKSSADGIEPKRPQLAELCEKP</sequence>
<evidence type="ECO:0000313" key="3">
    <source>
        <dbReference type="EMBL" id="MBB4675388.1"/>
    </source>
</evidence>
<dbReference type="AlphaFoldDB" id="A0A7W7C6E8"/>
<dbReference type="InterPro" id="IPR036514">
    <property type="entry name" value="SGNH_hydro_sf"/>
</dbReference>
<dbReference type="RefSeq" id="WP_185001366.1">
    <property type="nucleotide sequence ID" value="NZ_BAAAUI010000006.1"/>
</dbReference>
<dbReference type="CDD" id="cd01832">
    <property type="entry name" value="SGNH_hydrolase_like_1"/>
    <property type="match status" value="1"/>
</dbReference>
<feature type="compositionally biased region" description="Basic and acidic residues" evidence="1">
    <location>
        <begin position="252"/>
        <end position="266"/>
    </location>
</feature>
<dbReference type="Proteomes" id="UP000533598">
    <property type="component" value="Unassembled WGS sequence"/>
</dbReference>
<evidence type="ECO:0000313" key="4">
    <source>
        <dbReference type="Proteomes" id="UP000533598"/>
    </source>
</evidence>
<reference evidence="3 4" key="1">
    <citation type="submission" date="2020-08" db="EMBL/GenBank/DDBJ databases">
        <title>Sequencing the genomes of 1000 actinobacteria strains.</title>
        <authorList>
            <person name="Klenk H.-P."/>
        </authorList>
    </citation>
    <scope>NUCLEOTIDE SEQUENCE [LARGE SCALE GENOMIC DNA]</scope>
    <source>
        <strain evidence="3 4">DSM 44230</strain>
    </source>
</reference>
<feature type="domain" description="SGNH hydrolase-type esterase" evidence="2">
    <location>
        <begin position="19"/>
        <end position="191"/>
    </location>
</feature>
<dbReference type="InterPro" id="IPR013830">
    <property type="entry name" value="SGNH_hydro"/>
</dbReference>
<gene>
    <name evidence="3" type="ORF">HNR67_001506</name>
</gene>
<dbReference type="PANTHER" id="PTHR43784">
    <property type="entry name" value="GDSL-LIKE LIPASE/ACYLHYDROLASE, PUTATIVE (AFU_ORTHOLOGUE AFUA_2G00820)-RELATED"/>
    <property type="match status" value="1"/>
</dbReference>
<dbReference type="SUPFAM" id="SSF52266">
    <property type="entry name" value="SGNH hydrolase"/>
    <property type="match status" value="1"/>
</dbReference>
<proteinExistence type="predicted"/>
<dbReference type="PANTHER" id="PTHR43784:SF2">
    <property type="entry name" value="GDSL-LIKE LIPASE_ACYLHYDROLASE, PUTATIVE (AFU_ORTHOLOGUE AFUA_2G00820)-RELATED"/>
    <property type="match status" value="1"/>
</dbReference>
<name>A0A7W7C6E8_9PSEU</name>
<dbReference type="InterPro" id="IPR053140">
    <property type="entry name" value="GDSL_Rv0518-like"/>
</dbReference>